<sequence length="284" mass="31268">MKIRLGSHPNNLSLFILRHRGVIEPLAAERDWQIDWFDYPQGARSGEWLAEDRVDIVGTGSTPPITAGAGGLDVAYLAASPPRDNNCALLALKGNALTSLANTRLSGMPGSFTDHFLARLLHQQGLSRKDVTLVDIQGDAALHALLAGEIDGWLAVDPWLARALTHPSTEARMSVGSQIVNRSLFWTRRAWQQAHPDAARWVVEQLAHNDRWIEQNPIPAAQILNQQLNPAICLAEWQQTLRARPWGIIPASDALLSEQQQQADDLFAVGFIPAAVSVFPRRKA</sequence>
<dbReference type="STRING" id="634500.EbC_37550"/>
<organism evidence="2">
    <name type="scientific">Erwinia billingiae (strain Eb661)</name>
    <dbReference type="NCBI Taxonomy" id="634500"/>
    <lineage>
        <taxon>Bacteria</taxon>
        <taxon>Pseudomonadati</taxon>
        <taxon>Pseudomonadota</taxon>
        <taxon>Gammaproteobacteria</taxon>
        <taxon>Enterobacterales</taxon>
        <taxon>Erwiniaceae</taxon>
        <taxon>Erwinia</taxon>
    </lineage>
</organism>
<dbReference type="SUPFAM" id="SSF53850">
    <property type="entry name" value="Periplasmic binding protein-like II"/>
    <property type="match status" value="1"/>
</dbReference>
<dbReference type="PANTHER" id="PTHR30024:SF42">
    <property type="entry name" value="ALIPHATIC SULFONATES-BINDING PROTEIN-RELATED"/>
    <property type="match status" value="1"/>
</dbReference>
<dbReference type="PANTHER" id="PTHR30024">
    <property type="entry name" value="ALIPHATIC SULFONATES-BINDING PROTEIN-RELATED"/>
    <property type="match status" value="1"/>
</dbReference>
<dbReference type="Pfam" id="PF13379">
    <property type="entry name" value="NMT1_2"/>
    <property type="match status" value="1"/>
</dbReference>
<dbReference type="RefSeq" id="WP_013203770.1">
    <property type="nucleotide sequence ID" value="NC_014306.1"/>
</dbReference>
<gene>
    <name evidence="1" type="ordered locus">EbC_37550</name>
</gene>
<dbReference type="AlphaFoldDB" id="D8MWS9"/>
<name>D8MWS9_ERWBE</name>
<reference evidence="1 2" key="1">
    <citation type="journal article" date="2010" name="BMC Genomics">
        <title>Genome comparison of the epiphytic bacteria Erwinia billingiae and E. tasmaniensis with the pear pathogen E. pyrifoliae.</title>
        <authorList>
            <person name="Kube M."/>
            <person name="Migdoll A.M."/>
            <person name="Gehring I."/>
            <person name="Heitmann K."/>
            <person name="Mayer Y."/>
            <person name="Kuhl H."/>
            <person name="Knaust F."/>
            <person name="Geider K."/>
            <person name="Reinhardt R."/>
        </authorList>
    </citation>
    <scope>NUCLEOTIDE SEQUENCE [LARGE SCALE GENOMIC DNA]</scope>
    <source>
        <strain evidence="1 2">Eb661</strain>
    </source>
</reference>
<dbReference type="EMBL" id="FP236843">
    <property type="protein sequence ID" value="CAX61286.1"/>
    <property type="molecule type" value="Genomic_DNA"/>
</dbReference>
<dbReference type="Gene3D" id="3.40.190.10">
    <property type="entry name" value="Periplasmic binding protein-like II"/>
    <property type="match status" value="2"/>
</dbReference>
<dbReference type="KEGG" id="ebi:EbC_37550"/>
<dbReference type="GeneID" id="90513707"/>
<dbReference type="Proteomes" id="UP000008793">
    <property type="component" value="Chromosome"/>
</dbReference>
<dbReference type="HOGENOM" id="CLU_028871_2_0_6"/>
<protein>
    <submittedName>
        <fullName evidence="1">Aliphatic sulfonates family ABC transporter, periplasmic ligand-binding protein</fullName>
    </submittedName>
</protein>
<evidence type="ECO:0000313" key="1">
    <source>
        <dbReference type="EMBL" id="CAX61286.1"/>
    </source>
</evidence>
<keyword evidence="2" id="KW-1185">Reference proteome</keyword>
<dbReference type="eggNOG" id="COG0715">
    <property type="taxonomic scope" value="Bacteria"/>
</dbReference>
<evidence type="ECO:0000313" key="2">
    <source>
        <dbReference type="Proteomes" id="UP000008793"/>
    </source>
</evidence>
<accession>D8MWS9</accession>
<proteinExistence type="predicted"/>